<dbReference type="STRING" id="1867952.MTBPR1_100197"/>
<name>A0A1C3RE35_9PROT</name>
<reference evidence="2 3" key="1">
    <citation type="submission" date="2016-07" db="EMBL/GenBank/DDBJ databases">
        <authorList>
            <person name="Lefevre C.T."/>
        </authorList>
    </citation>
    <scope>NUCLEOTIDE SEQUENCE [LARGE SCALE GENOMIC DNA]</scope>
    <source>
        <strain evidence="2">PR1</strain>
    </source>
</reference>
<evidence type="ECO:0000259" key="1">
    <source>
        <dbReference type="Pfam" id="PF09345"/>
    </source>
</evidence>
<dbReference type="AlphaFoldDB" id="A0A1C3RE35"/>
<dbReference type="Pfam" id="PF09345">
    <property type="entry name" value="SiaC"/>
    <property type="match status" value="1"/>
</dbReference>
<feature type="domain" description="SiaC family regulatory phosphoprotein" evidence="1">
    <location>
        <begin position="13"/>
        <end position="131"/>
    </location>
</feature>
<accession>A0A1C3RE35</accession>
<gene>
    <name evidence="2" type="ORF">MTBPR1_100197</name>
</gene>
<proteinExistence type="predicted"/>
<dbReference type="Proteomes" id="UP000231658">
    <property type="component" value="Unassembled WGS sequence"/>
</dbReference>
<evidence type="ECO:0000313" key="3">
    <source>
        <dbReference type="Proteomes" id="UP000231658"/>
    </source>
</evidence>
<dbReference type="InterPro" id="IPR018530">
    <property type="entry name" value="SiaC"/>
</dbReference>
<dbReference type="RefSeq" id="WP_205631207.1">
    <property type="nucleotide sequence ID" value="NZ_FLYE01000002.1"/>
</dbReference>
<organism evidence="2 3">
    <name type="scientific">Candidatus Terasakiella magnetica</name>
    <dbReference type="NCBI Taxonomy" id="1867952"/>
    <lineage>
        <taxon>Bacteria</taxon>
        <taxon>Pseudomonadati</taxon>
        <taxon>Pseudomonadota</taxon>
        <taxon>Alphaproteobacteria</taxon>
        <taxon>Rhodospirillales</taxon>
        <taxon>Terasakiellaceae</taxon>
        <taxon>Terasakiella</taxon>
    </lineage>
</organism>
<evidence type="ECO:0000313" key="2">
    <source>
        <dbReference type="EMBL" id="SCA55556.1"/>
    </source>
</evidence>
<protein>
    <recommendedName>
        <fullName evidence="1">SiaC family regulatory phosphoprotein domain-containing protein</fullName>
    </recommendedName>
</protein>
<dbReference type="EMBL" id="FLYE01000002">
    <property type="protein sequence ID" value="SCA55556.1"/>
    <property type="molecule type" value="Genomic_DNA"/>
</dbReference>
<keyword evidence="3" id="KW-1185">Reference proteome</keyword>
<sequence length="135" mass="15582">MKVMKTMDSIKRAATERSPEILFNFDENSFLIKGESYPEDVNEFYGPLMDALEKHLSSQESSTLHFQFELIYFNSSTAKILMGIFDLLDESAENGCNVQIKWLFEEDDDNMEELGEEYGEDLEHAEFELVTVSVD</sequence>